<gene>
    <name evidence="1" type="ORF">GB927_004330</name>
</gene>
<accession>A0ABT1R258</accession>
<dbReference type="EMBL" id="WHSB02000001">
    <property type="protein sequence ID" value="MCQ4629252.1"/>
    <property type="molecule type" value="Genomic_DNA"/>
</dbReference>
<name>A0ABT1R258_9HYPH</name>
<dbReference type="Gene3D" id="1.20.1290.10">
    <property type="entry name" value="AhpD-like"/>
    <property type="match status" value="1"/>
</dbReference>
<evidence type="ECO:0000313" key="2">
    <source>
        <dbReference type="Proteomes" id="UP000996601"/>
    </source>
</evidence>
<proteinExistence type="predicted"/>
<dbReference type="Proteomes" id="UP000996601">
    <property type="component" value="Unassembled WGS sequence"/>
</dbReference>
<evidence type="ECO:0000313" key="1">
    <source>
        <dbReference type="EMBL" id="MCQ4629252.1"/>
    </source>
</evidence>
<reference evidence="1" key="1">
    <citation type="submission" date="2021-07" db="EMBL/GenBank/DDBJ databases">
        <title>Shinella sp. nov., a novel member of the genus Shinella from water.</title>
        <authorList>
            <person name="Deng Y."/>
        </authorList>
    </citation>
    <scope>NUCLEOTIDE SEQUENCE</scope>
    <source>
        <strain evidence="1">CPCC 100929</strain>
    </source>
</reference>
<dbReference type="SUPFAM" id="SSF69118">
    <property type="entry name" value="AhpD-like"/>
    <property type="match status" value="1"/>
</dbReference>
<organism evidence="1 2">
    <name type="scientific">Shinella lacus</name>
    <dbReference type="NCBI Taxonomy" id="2654216"/>
    <lineage>
        <taxon>Bacteria</taxon>
        <taxon>Pseudomonadati</taxon>
        <taxon>Pseudomonadota</taxon>
        <taxon>Alphaproteobacteria</taxon>
        <taxon>Hyphomicrobiales</taxon>
        <taxon>Rhizobiaceae</taxon>
        <taxon>Shinella</taxon>
    </lineage>
</organism>
<protein>
    <recommendedName>
        <fullName evidence="3">Carboxymuconolactone decarboxylase family protein</fullName>
    </recommendedName>
</protein>
<keyword evidence="2" id="KW-1185">Reference proteome</keyword>
<comment type="caution">
    <text evidence="1">The sequence shown here is derived from an EMBL/GenBank/DDBJ whole genome shotgun (WGS) entry which is preliminary data.</text>
</comment>
<sequence>MSRFKALKPGESPDSDVNRLLEGARTGWWQDTSMFGTIGRQPSLLKTIVPVFESFFGGQRIPAHIFEMMRLKTGEINDCTYCKEVRSEATRALVSERENAIFGKVDFDNLPLNEALAVQLAEYIAGDPNYIPDGFFERLATVFTEEEIIELVFACSIFNWGNKFNITMQIDGSEDSRYTKGMIYPGGEARAALANAG</sequence>
<dbReference type="InterPro" id="IPR029032">
    <property type="entry name" value="AhpD-like"/>
</dbReference>
<evidence type="ECO:0008006" key="3">
    <source>
        <dbReference type="Google" id="ProtNLM"/>
    </source>
</evidence>
<dbReference type="RefSeq" id="WP_256115357.1">
    <property type="nucleotide sequence ID" value="NZ_WHSB02000001.1"/>
</dbReference>